<dbReference type="SUPFAM" id="SSF63829">
    <property type="entry name" value="Calcium-dependent phosphotriesterase"/>
    <property type="match status" value="1"/>
</dbReference>
<keyword evidence="5" id="KW-0547">Nucleotide-binding</keyword>
<feature type="domain" description="Response regulatory" evidence="14">
    <location>
        <begin position="1115"/>
        <end position="1228"/>
    </location>
</feature>
<evidence type="ECO:0000256" key="11">
    <source>
        <dbReference type="PROSITE-ProRule" id="PRU00169"/>
    </source>
</evidence>
<dbReference type="InterPro" id="IPR003594">
    <property type="entry name" value="HATPase_dom"/>
</dbReference>
<dbReference type="Proteomes" id="UP000014174">
    <property type="component" value="Unassembled WGS sequence"/>
</dbReference>
<dbReference type="Pfam" id="PF07495">
    <property type="entry name" value="Y_Y_Y"/>
    <property type="match status" value="1"/>
</dbReference>
<dbReference type="SMART" id="SM00388">
    <property type="entry name" value="HisKA"/>
    <property type="match status" value="1"/>
</dbReference>
<dbReference type="SUPFAM" id="SSF50998">
    <property type="entry name" value="Quinoprotein alcohol dehydrogenase-like"/>
    <property type="match status" value="1"/>
</dbReference>
<reference evidence="15 16" key="1">
    <citation type="journal article" date="2013" name="Genome Announc.">
        <title>Draft Genome Sequence of Arcticibacter svalbardensis Strain MN12-7T, a Member of the Family Sphingobacteriaceae Isolated from an Arctic Soil Sample.</title>
        <authorList>
            <person name="Shivaji S."/>
            <person name="Ara S."/>
            <person name="Prasad S."/>
            <person name="Manasa B.P."/>
            <person name="Begum Z."/>
            <person name="Singh A."/>
            <person name="Kumar Pinnaka A."/>
        </authorList>
    </citation>
    <scope>NUCLEOTIDE SEQUENCE [LARGE SCALE GENOMIC DNA]</scope>
    <source>
        <strain evidence="15 16">MN12-7</strain>
    </source>
</reference>
<evidence type="ECO:0000256" key="5">
    <source>
        <dbReference type="ARBA" id="ARBA00022741"/>
    </source>
</evidence>
<sequence>MKKYITLFLILIFQNSIAQDRLKFDRLQTIKALENKSINAIVQDKQGFLWMGTQAGLLRYDGYEVKEFKSNLKNLNSLSNDYINGLTLDKKGNLWIATLGGGLNKYNTITEKFTHYVNDPNDTTSISENSIQSVFIDSKGLLWVGNYGYGLNLFNPKTEKFIRIKNKTSRRINTIIEDKEGVIWFDSEGLNRINPKNLKVDNFPVLYSNNRVGDLESMILTKDGKILFTTYVGVFEFNRRTKSYKPYFLFDKKRRSLSEGYSLYQDKAGKVWVSTSYGLNIIKNGKAEIYTTDNANSNSLSSNIIKAIYQDNKGEVWIGTDGGGLNQLKEKKGFRTFRNSTKKTILYSNTIKCFLHDSNNKIWIGTVGGINIYDPLTNKFTAFPVAKGYEITNIFEDYDGTFWIGIWGQGLIHYSSKLGTIAHYMETENPNSLSNNFIQTIYRDRNKRLWIATDDGLNIFNESLNQWTSFQKPFFPVDLLGNGIQSQAFVESKGGTIWAGTWLGLNKISPDLKSVKHFAENVKSLNSLSSAHVISLYLDEKHNLLWIGTFGGGLNKLDLRTEKFVIYSTDEGLPSNVIFGIKPDQVGNLWLSTNNGLSRFNPSTNIFKNFGLEDGLQGNEYYWGAAGLTRQGKLLFGGTNGFNLFDQSEIGENRTPPNVVITDFQVFNKSVSVADHSFLTQALFATKEIILPYDQSVFTFEFTALSFTDAYKNQYAYKLEGFDKDWNYVKSKRSATYTSLPPGEYIFRVKASNSDGFWNEKGTAIKIIIPPPYWMTWLFRGLIGILICSVLYTFYRYRMQLLESQKRELELQVEERTGHLQTANDQLQATSEELHSQSEHLQILNEELSAITLEAKQARSDAEKANQAKSEFLATMSHEIRTPMNGVIGMASLLAQTKLDQEQEEYVNIINTSGDALLGVINDILDFSKIESGNMEIELQNFDLRQCVENVMDVFAGKAAQIGIDLVYQIGYNVPVMIVGDSLRLRQILINLVSNAIKFTHHGEVFLQISVESTQGEYIMIKFDVHDTGIGIPKDKISRLFKAFSQVDSSTTRKYGGTGLGLAISERLVKLMGGEIGVKSEEGKGTSFYFNIRSKWAECAQKQYVNIGTGSNGKRILIVDDNATNLTILKTQLEIWQLKVVVAISGKLALEILTHDTNFDLVISDMQMPDMDGVGLAEGIKRKLPEIPIMLLSSVGDETKSKYPHLFSTVLTKPVKQQQLYKLVQMELKQTKGEVSEPKSKTSVLSDKFAIQYPLKILIAEDNLINQKLALTILKKLGYKPQVANNGKDAVDMLSINDYDIILMDILMPEMDGLEATSIIRSSFEKQPQIVAMTANALPEDREICLKAGMNEYISKPIKLEILMDILKQTASKILTQ</sequence>
<keyword evidence="16" id="KW-1185">Reference proteome</keyword>
<dbReference type="Gene3D" id="3.40.50.2300">
    <property type="match status" value="2"/>
</dbReference>
<dbReference type="InterPro" id="IPR011047">
    <property type="entry name" value="Quinoprotein_ADH-like_sf"/>
</dbReference>
<dbReference type="EC" id="2.7.13.3" evidence="2"/>
<evidence type="ECO:0000256" key="10">
    <source>
        <dbReference type="ARBA" id="ARBA00068150"/>
    </source>
</evidence>
<keyword evidence="6 15" id="KW-0418">Kinase</keyword>
<dbReference type="Pfam" id="PF00072">
    <property type="entry name" value="Response_reg"/>
    <property type="match status" value="2"/>
</dbReference>
<dbReference type="InterPro" id="IPR036890">
    <property type="entry name" value="HATPase_C_sf"/>
</dbReference>
<evidence type="ECO:0000256" key="9">
    <source>
        <dbReference type="ARBA" id="ARBA00064003"/>
    </source>
</evidence>
<dbReference type="InterPro" id="IPR011110">
    <property type="entry name" value="Reg_prop"/>
</dbReference>
<dbReference type="InterPro" id="IPR005467">
    <property type="entry name" value="His_kinase_dom"/>
</dbReference>
<keyword evidence="3 11" id="KW-0597">Phosphoprotein</keyword>
<dbReference type="InterPro" id="IPR015943">
    <property type="entry name" value="WD40/YVTN_repeat-like_dom_sf"/>
</dbReference>
<evidence type="ECO:0000256" key="8">
    <source>
        <dbReference type="ARBA" id="ARBA00023012"/>
    </source>
</evidence>
<dbReference type="SUPFAM" id="SSF55874">
    <property type="entry name" value="ATPase domain of HSP90 chaperone/DNA topoisomerase II/histidine kinase"/>
    <property type="match status" value="1"/>
</dbReference>
<dbReference type="InterPro" id="IPR036097">
    <property type="entry name" value="HisK_dim/P_sf"/>
</dbReference>
<keyword evidence="8" id="KW-0902">Two-component regulatory system</keyword>
<dbReference type="CDD" id="cd16922">
    <property type="entry name" value="HATPase_EvgS-ArcB-TorS-like"/>
    <property type="match status" value="1"/>
</dbReference>
<keyword evidence="7" id="KW-0067">ATP-binding</keyword>
<dbReference type="PROSITE" id="PS50110">
    <property type="entry name" value="RESPONSE_REGULATORY"/>
    <property type="match status" value="2"/>
</dbReference>
<evidence type="ECO:0000256" key="3">
    <source>
        <dbReference type="ARBA" id="ARBA00022553"/>
    </source>
</evidence>
<keyword evidence="12" id="KW-0175">Coiled coil</keyword>
<proteinExistence type="predicted"/>
<feature type="coiled-coil region" evidence="12">
    <location>
        <begin position="820"/>
        <end position="868"/>
    </location>
</feature>
<dbReference type="PROSITE" id="PS50109">
    <property type="entry name" value="HIS_KIN"/>
    <property type="match status" value="1"/>
</dbReference>
<dbReference type="FunFam" id="2.60.40.10:FF:000791">
    <property type="entry name" value="Two-component system sensor histidine kinase/response regulator"/>
    <property type="match status" value="1"/>
</dbReference>
<evidence type="ECO:0000256" key="1">
    <source>
        <dbReference type="ARBA" id="ARBA00000085"/>
    </source>
</evidence>
<dbReference type="GO" id="GO:0000155">
    <property type="term" value="F:phosphorelay sensor kinase activity"/>
    <property type="evidence" value="ECO:0007669"/>
    <property type="project" value="InterPro"/>
</dbReference>
<protein>
    <recommendedName>
        <fullName evidence="10">Sensory/regulatory protein RpfC</fullName>
        <ecNumber evidence="2">2.7.13.3</ecNumber>
    </recommendedName>
</protein>
<evidence type="ECO:0000313" key="15">
    <source>
        <dbReference type="EMBL" id="EOR94681.1"/>
    </source>
</evidence>
<dbReference type="SUPFAM" id="SSF47384">
    <property type="entry name" value="Homodimeric domain of signal transducing histidine kinase"/>
    <property type="match status" value="1"/>
</dbReference>
<evidence type="ECO:0000256" key="2">
    <source>
        <dbReference type="ARBA" id="ARBA00012438"/>
    </source>
</evidence>
<evidence type="ECO:0000256" key="6">
    <source>
        <dbReference type="ARBA" id="ARBA00022777"/>
    </source>
</evidence>
<dbReference type="InterPro" id="IPR011006">
    <property type="entry name" value="CheY-like_superfamily"/>
</dbReference>
<dbReference type="InterPro" id="IPR001789">
    <property type="entry name" value="Sig_transdc_resp-reg_receiver"/>
</dbReference>
<dbReference type="EMBL" id="AQPN01000079">
    <property type="protein sequence ID" value="EOR94681.1"/>
    <property type="molecule type" value="Genomic_DNA"/>
</dbReference>
<feature type="modified residue" description="4-aspartylphosphate" evidence="11">
    <location>
        <position position="1305"/>
    </location>
</feature>
<dbReference type="SMART" id="SM00448">
    <property type="entry name" value="REC"/>
    <property type="match status" value="2"/>
</dbReference>
<dbReference type="InterPro" id="IPR004358">
    <property type="entry name" value="Sig_transdc_His_kin-like_C"/>
</dbReference>
<evidence type="ECO:0000256" key="12">
    <source>
        <dbReference type="SAM" id="Coils"/>
    </source>
</evidence>
<dbReference type="eggNOG" id="COG3292">
    <property type="taxonomic scope" value="Bacteria"/>
</dbReference>
<dbReference type="eggNOG" id="COG0642">
    <property type="taxonomic scope" value="Bacteria"/>
</dbReference>
<organism evidence="15 16">
    <name type="scientific">Arcticibacter svalbardensis MN12-7</name>
    <dbReference type="NCBI Taxonomy" id="1150600"/>
    <lineage>
        <taxon>Bacteria</taxon>
        <taxon>Pseudomonadati</taxon>
        <taxon>Bacteroidota</taxon>
        <taxon>Sphingobacteriia</taxon>
        <taxon>Sphingobacteriales</taxon>
        <taxon>Sphingobacteriaceae</taxon>
        <taxon>Arcticibacter</taxon>
    </lineage>
</organism>
<dbReference type="Gene3D" id="2.130.10.10">
    <property type="entry name" value="YVTN repeat-like/Quinoprotein amine dehydrogenase"/>
    <property type="match status" value="2"/>
</dbReference>
<evidence type="ECO:0000256" key="7">
    <source>
        <dbReference type="ARBA" id="ARBA00022840"/>
    </source>
</evidence>
<dbReference type="STRING" id="1150600.ADIARSV_2279"/>
<dbReference type="OrthoDB" id="9809670at2"/>
<dbReference type="PRINTS" id="PR00344">
    <property type="entry name" value="BCTRLSENSOR"/>
</dbReference>
<dbReference type="Pfam" id="PF07494">
    <property type="entry name" value="Reg_prop"/>
    <property type="match status" value="5"/>
</dbReference>
<dbReference type="FunFam" id="1.10.287.130:FF:000002">
    <property type="entry name" value="Two-component osmosensing histidine kinase"/>
    <property type="match status" value="1"/>
</dbReference>
<dbReference type="SMART" id="SM00387">
    <property type="entry name" value="HATPase_c"/>
    <property type="match status" value="1"/>
</dbReference>
<dbReference type="PANTHER" id="PTHR45339:SF1">
    <property type="entry name" value="HYBRID SIGNAL TRANSDUCTION HISTIDINE KINASE J"/>
    <property type="match status" value="1"/>
</dbReference>
<dbReference type="PATRIC" id="fig|1150600.3.peg.2254"/>
<comment type="caution">
    <text evidence="15">The sequence shown here is derived from an EMBL/GenBank/DDBJ whole genome shotgun (WGS) entry which is preliminary data.</text>
</comment>
<dbReference type="CDD" id="cd17546">
    <property type="entry name" value="REC_hyHK_CKI1_RcsC-like"/>
    <property type="match status" value="1"/>
</dbReference>
<evidence type="ECO:0000256" key="4">
    <source>
        <dbReference type="ARBA" id="ARBA00022679"/>
    </source>
</evidence>
<feature type="domain" description="Histidine kinase" evidence="13">
    <location>
        <begin position="875"/>
        <end position="1096"/>
    </location>
</feature>
<dbReference type="InterPro" id="IPR003661">
    <property type="entry name" value="HisK_dim/P_dom"/>
</dbReference>
<dbReference type="SUPFAM" id="SSF52172">
    <property type="entry name" value="CheY-like"/>
    <property type="match status" value="2"/>
</dbReference>
<dbReference type="Pfam" id="PF02518">
    <property type="entry name" value="HATPase_c"/>
    <property type="match status" value="1"/>
</dbReference>
<feature type="domain" description="Response regulatory" evidence="14">
    <location>
        <begin position="1256"/>
        <end position="1371"/>
    </location>
</feature>
<gene>
    <name evidence="15" type="ORF">ADIARSV_2279</name>
</gene>
<dbReference type="InterPro" id="IPR011123">
    <property type="entry name" value="Y_Y_Y"/>
</dbReference>
<dbReference type="Pfam" id="PF00512">
    <property type="entry name" value="HisKA"/>
    <property type="match status" value="1"/>
</dbReference>
<accession>R9GSK7</accession>
<comment type="subunit">
    <text evidence="9">At low DSF concentrations, interacts with RpfF.</text>
</comment>
<dbReference type="CDD" id="cd00082">
    <property type="entry name" value="HisKA"/>
    <property type="match status" value="1"/>
</dbReference>
<dbReference type="RefSeq" id="WP_016195513.1">
    <property type="nucleotide sequence ID" value="NZ_AQPN01000079.1"/>
</dbReference>
<dbReference type="GO" id="GO:0005524">
    <property type="term" value="F:ATP binding"/>
    <property type="evidence" value="ECO:0007669"/>
    <property type="project" value="UniProtKB-KW"/>
</dbReference>
<evidence type="ECO:0000259" key="14">
    <source>
        <dbReference type="PROSITE" id="PS50110"/>
    </source>
</evidence>
<name>R9GSK7_9SPHI</name>
<feature type="modified residue" description="4-aspartylphosphate" evidence="11">
    <location>
        <position position="1165"/>
    </location>
</feature>
<dbReference type="InterPro" id="IPR013783">
    <property type="entry name" value="Ig-like_fold"/>
</dbReference>
<dbReference type="PANTHER" id="PTHR45339">
    <property type="entry name" value="HYBRID SIGNAL TRANSDUCTION HISTIDINE KINASE J"/>
    <property type="match status" value="1"/>
</dbReference>
<dbReference type="CDD" id="cd00156">
    <property type="entry name" value="REC"/>
    <property type="match status" value="1"/>
</dbReference>
<comment type="catalytic activity">
    <reaction evidence="1">
        <text>ATP + protein L-histidine = ADP + protein N-phospho-L-histidine.</text>
        <dbReference type="EC" id="2.7.13.3"/>
    </reaction>
</comment>
<dbReference type="Gene3D" id="3.30.565.10">
    <property type="entry name" value="Histidine kinase-like ATPase, C-terminal domain"/>
    <property type="match status" value="1"/>
</dbReference>
<evidence type="ECO:0000313" key="16">
    <source>
        <dbReference type="Proteomes" id="UP000014174"/>
    </source>
</evidence>
<dbReference type="eggNOG" id="COG2205">
    <property type="taxonomic scope" value="Bacteria"/>
</dbReference>
<evidence type="ECO:0000259" key="13">
    <source>
        <dbReference type="PROSITE" id="PS50109"/>
    </source>
</evidence>
<dbReference type="Gene3D" id="1.10.287.130">
    <property type="match status" value="1"/>
</dbReference>
<dbReference type="Gene3D" id="2.60.40.10">
    <property type="entry name" value="Immunoglobulins"/>
    <property type="match status" value="1"/>
</dbReference>
<keyword evidence="4" id="KW-0808">Transferase</keyword>
<dbReference type="FunFam" id="3.30.565.10:FF:000010">
    <property type="entry name" value="Sensor histidine kinase RcsC"/>
    <property type="match status" value="1"/>
</dbReference>